<keyword evidence="2" id="KW-1185">Reference proteome</keyword>
<evidence type="ECO:0000313" key="1">
    <source>
        <dbReference type="EMBL" id="RTQ36871.1"/>
    </source>
</evidence>
<name>A0A3S0H3J7_9BURK</name>
<organism evidence="1 2">
    <name type="scientific">Variovorax gossypii</name>
    <dbReference type="NCBI Taxonomy" id="1679495"/>
    <lineage>
        <taxon>Bacteria</taxon>
        <taxon>Pseudomonadati</taxon>
        <taxon>Pseudomonadota</taxon>
        <taxon>Betaproteobacteria</taxon>
        <taxon>Burkholderiales</taxon>
        <taxon>Comamonadaceae</taxon>
        <taxon>Variovorax</taxon>
    </lineage>
</organism>
<evidence type="ECO:0000313" key="2">
    <source>
        <dbReference type="Proteomes" id="UP000267418"/>
    </source>
</evidence>
<dbReference type="Proteomes" id="UP000267418">
    <property type="component" value="Unassembled WGS sequence"/>
</dbReference>
<dbReference type="RefSeq" id="WP_126468769.1">
    <property type="nucleotide sequence ID" value="NZ_RXOE01000001.1"/>
</dbReference>
<accession>A0A3S0H3J7</accession>
<protein>
    <submittedName>
        <fullName evidence="1">DUF4276 family protein</fullName>
    </submittedName>
</protein>
<comment type="caution">
    <text evidence="1">The sequence shown here is derived from an EMBL/GenBank/DDBJ whole genome shotgun (WGS) entry which is preliminary data.</text>
</comment>
<dbReference type="OrthoDB" id="5763664at2"/>
<dbReference type="EMBL" id="RXOE01000001">
    <property type="protein sequence ID" value="RTQ36871.1"/>
    <property type="molecule type" value="Genomic_DNA"/>
</dbReference>
<sequence>MTWLVLATEDELSETVGLCLAAEAGLEVGQQLRRGGFGYLKSRLRNFCEIALHQPVFLLTDLDRTKCGSTLVDKWMGDLERPENFVFRVAVREIESWLLADHDAIRSLLGGRVGRLPSDPDSLPDPKQALLALAARAPRDIRDDLVATEGALASQGLGYNARLCHMVRQNWQPARAADRSASLAKARMRLKELAERIG</sequence>
<proteinExistence type="predicted"/>
<reference evidence="1 2" key="1">
    <citation type="submission" date="2018-12" db="EMBL/GenBank/DDBJ databases">
        <title>The genome of Variovorax gossypii DSM 100435.</title>
        <authorList>
            <person name="Gao J."/>
            <person name="Sun J."/>
        </authorList>
    </citation>
    <scope>NUCLEOTIDE SEQUENCE [LARGE SCALE GENOMIC DNA]</scope>
    <source>
        <strain evidence="1 2">DSM 100435</strain>
    </source>
</reference>
<gene>
    <name evidence="1" type="ORF">EJP69_03790</name>
</gene>
<dbReference type="AlphaFoldDB" id="A0A3S0H3J7"/>